<dbReference type="GO" id="GO:0006422">
    <property type="term" value="P:aspartyl-tRNA aminoacylation"/>
    <property type="evidence" value="ECO:0007669"/>
    <property type="project" value="TreeGrafter"/>
</dbReference>
<evidence type="ECO:0000259" key="7">
    <source>
        <dbReference type="PROSITE" id="PS50862"/>
    </source>
</evidence>
<evidence type="ECO:0000256" key="6">
    <source>
        <dbReference type="ARBA" id="ARBA00023146"/>
    </source>
</evidence>
<evidence type="ECO:0000256" key="4">
    <source>
        <dbReference type="ARBA" id="ARBA00022840"/>
    </source>
</evidence>
<keyword evidence="5" id="KW-0648">Protein biosynthesis</keyword>
<reference evidence="8" key="1">
    <citation type="journal article" date="2014" name="Front. Microbiol.">
        <title>High frequency of phylogenetically diverse reductive dehalogenase-homologous genes in deep subseafloor sedimentary metagenomes.</title>
        <authorList>
            <person name="Kawai M."/>
            <person name="Futagami T."/>
            <person name="Toyoda A."/>
            <person name="Takaki Y."/>
            <person name="Nishi S."/>
            <person name="Hori S."/>
            <person name="Arai W."/>
            <person name="Tsubouchi T."/>
            <person name="Morono Y."/>
            <person name="Uchiyama I."/>
            <person name="Ito T."/>
            <person name="Fujiyama A."/>
            <person name="Inagaki F."/>
            <person name="Takami H."/>
        </authorList>
    </citation>
    <scope>NUCLEOTIDE SEQUENCE</scope>
    <source>
        <strain evidence="8">Expedition CK06-06</strain>
    </source>
</reference>
<dbReference type="Pfam" id="PF02938">
    <property type="entry name" value="GAD"/>
    <property type="match status" value="1"/>
</dbReference>
<keyword evidence="3" id="KW-0547">Nucleotide-binding</keyword>
<feature type="non-terminal residue" evidence="8">
    <location>
        <position position="1"/>
    </location>
</feature>
<dbReference type="PANTHER" id="PTHR22594:SF5">
    <property type="entry name" value="ASPARTATE--TRNA LIGASE, MITOCHONDRIAL"/>
    <property type="match status" value="1"/>
</dbReference>
<accession>X1MZY1</accession>
<dbReference type="PRINTS" id="PR01042">
    <property type="entry name" value="TRNASYNTHASP"/>
</dbReference>
<protein>
    <recommendedName>
        <fullName evidence="7">Aminoacyl-transfer RNA synthetases class-II family profile domain-containing protein</fullName>
    </recommendedName>
</protein>
<dbReference type="GO" id="GO:0004815">
    <property type="term" value="F:aspartate-tRNA ligase activity"/>
    <property type="evidence" value="ECO:0007669"/>
    <property type="project" value="TreeGrafter"/>
</dbReference>
<dbReference type="InterPro" id="IPR002312">
    <property type="entry name" value="Asp/Asn-tRNA-synth_IIb"/>
</dbReference>
<dbReference type="GO" id="GO:0005737">
    <property type="term" value="C:cytoplasm"/>
    <property type="evidence" value="ECO:0007669"/>
    <property type="project" value="InterPro"/>
</dbReference>
<evidence type="ECO:0000256" key="5">
    <source>
        <dbReference type="ARBA" id="ARBA00022917"/>
    </source>
</evidence>
<keyword evidence="6" id="KW-0030">Aminoacyl-tRNA synthetase</keyword>
<dbReference type="InterPro" id="IPR045864">
    <property type="entry name" value="aa-tRNA-synth_II/BPL/LPL"/>
</dbReference>
<name>X1MZY1_9ZZZZ</name>
<dbReference type="SUPFAM" id="SSF55261">
    <property type="entry name" value="GAD domain-like"/>
    <property type="match status" value="1"/>
</dbReference>
<dbReference type="Pfam" id="PF00152">
    <property type="entry name" value="tRNA-synt_2"/>
    <property type="match status" value="1"/>
</dbReference>
<proteinExistence type="inferred from homology"/>
<evidence type="ECO:0000256" key="2">
    <source>
        <dbReference type="ARBA" id="ARBA00022598"/>
    </source>
</evidence>
<evidence type="ECO:0000256" key="3">
    <source>
        <dbReference type="ARBA" id="ARBA00022741"/>
    </source>
</evidence>
<evidence type="ECO:0000256" key="1">
    <source>
        <dbReference type="ARBA" id="ARBA00006303"/>
    </source>
</evidence>
<dbReference type="InterPro" id="IPR029351">
    <property type="entry name" value="GAD_dom"/>
</dbReference>
<dbReference type="InterPro" id="IPR004364">
    <property type="entry name" value="Aa-tRNA-synt_II"/>
</dbReference>
<dbReference type="PANTHER" id="PTHR22594">
    <property type="entry name" value="ASPARTYL/LYSYL-TRNA SYNTHETASE"/>
    <property type="match status" value="1"/>
</dbReference>
<gene>
    <name evidence="8" type="ORF">S06H3_25712</name>
</gene>
<sequence>DENMNLQSPISKFLSNTEKEGLIKALSLKEKNLLLIVADKFITVSQTLGMIRKHLARKLKLIREDEFNFVWVYDFPLFEWDENEKRITPVHHPFTKPDENTAGYLDSEPLKVNSMAYDIVLNGEEIGGGSIRINDVNLQKKVFKILKLDEKKIRENFGFFIRALEYGTPPHGGIAIGMDRLIMLLAKVESIREVIAFPKTQSAVCMLTDSPSSVTDEQLKEVSINIIEEDRE</sequence>
<dbReference type="PROSITE" id="PS50862">
    <property type="entry name" value="AA_TRNA_LIGASE_II"/>
    <property type="match status" value="1"/>
</dbReference>
<dbReference type="InterPro" id="IPR006195">
    <property type="entry name" value="aa-tRNA-synth_II"/>
</dbReference>
<evidence type="ECO:0000313" key="8">
    <source>
        <dbReference type="EMBL" id="GAI23551.1"/>
    </source>
</evidence>
<keyword evidence="2" id="KW-0436">Ligase</keyword>
<dbReference type="InterPro" id="IPR004115">
    <property type="entry name" value="GAD-like_sf"/>
</dbReference>
<keyword evidence="4" id="KW-0067">ATP-binding</keyword>
<feature type="domain" description="Aminoacyl-transfer RNA synthetases class-II family profile" evidence="7">
    <location>
        <begin position="22"/>
        <end position="198"/>
    </location>
</feature>
<dbReference type="EMBL" id="BARV01014816">
    <property type="protein sequence ID" value="GAI23551.1"/>
    <property type="molecule type" value="Genomic_DNA"/>
</dbReference>
<comment type="caution">
    <text evidence="8">The sequence shown here is derived from an EMBL/GenBank/DDBJ whole genome shotgun (WGS) entry which is preliminary data.</text>
</comment>
<dbReference type="AlphaFoldDB" id="X1MZY1"/>
<dbReference type="GO" id="GO:0005524">
    <property type="term" value="F:ATP binding"/>
    <property type="evidence" value="ECO:0007669"/>
    <property type="project" value="UniProtKB-KW"/>
</dbReference>
<dbReference type="SUPFAM" id="SSF55681">
    <property type="entry name" value="Class II aaRS and biotin synthetases"/>
    <property type="match status" value="1"/>
</dbReference>
<comment type="similarity">
    <text evidence="1">Belongs to the class-II aminoacyl-tRNA synthetase family. Type 1 subfamily.</text>
</comment>
<dbReference type="Gene3D" id="3.30.930.10">
    <property type="entry name" value="Bira Bifunctional Protein, Domain 2"/>
    <property type="match status" value="1"/>
</dbReference>
<organism evidence="8">
    <name type="scientific">marine sediment metagenome</name>
    <dbReference type="NCBI Taxonomy" id="412755"/>
    <lineage>
        <taxon>unclassified sequences</taxon>
        <taxon>metagenomes</taxon>
        <taxon>ecological metagenomes</taxon>
    </lineage>
</organism>